<dbReference type="PANTHER" id="PTHR31111:SF136">
    <property type="entry name" value="F-BOX ASSOCIATED DOMAIN-CONTAINING PROTEIN"/>
    <property type="match status" value="1"/>
</dbReference>
<proteinExistence type="predicted"/>
<dbReference type="InterPro" id="IPR013187">
    <property type="entry name" value="F-box-assoc_dom_typ3"/>
</dbReference>
<keyword evidence="3" id="KW-1185">Reference proteome</keyword>
<accession>A0A2I0L687</accession>
<dbReference type="InterPro" id="IPR036047">
    <property type="entry name" value="F-box-like_dom_sf"/>
</dbReference>
<organism evidence="2 3">
    <name type="scientific">Punica granatum</name>
    <name type="common">Pomegranate</name>
    <dbReference type="NCBI Taxonomy" id="22663"/>
    <lineage>
        <taxon>Eukaryota</taxon>
        <taxon>Viridiplantae</taxon>
        <taxon>Streptophyta</taxon>
        <taxon>Embryophyta</taxon>
        <taxon>Tracheophyta</taxon>
        <taxon>Spermatophyta</taxon>
        <taxon>Magnoliopsida</taxon>
        <taxon>eudicotyledons</taxon>
        <taxon>Gunneridae</taxon>
        <taxon>Pentapetalae</taxon>
        <taxon>rosids</taxon>
        <taxon>malvids</taxon>
        <taxon>Myrtales</taxon>
        <taxon>Lythraceae</taxon>
        <taxon>Punica</taxon>
    </lineage>
</organism>
<dbReference type="PANTHER" id="PTHR31111">
    <property type="entry name" value="BNAA05G37150D PROTEIN-RELATED"/>
    <property type="match status" value="1"/>
</dbReference>
<evidence type="ECO:0000313" key="2">
    <source>
        <dbReference type="EMBL" id="PKI76140.1"/>
    </source>
</evidence>
<evidence type="ECO:0000313" key="3">
    <source>
        <dbReference type="Proteomes" id="UP000233551"/>
    </source>
</evidence>
<protein>
    <recommendedName>
        <fullName evidence="1">F-box domain-containing protein</fullName>
    </recommendedName>
</protein>
<comment type="caution">
    <text evidence="2">The sequence shown here is derived from an EMBL/GenBank/DDBJ whole genome shotgun (WGS) entry which is preliminary data.</text>
</comment>
<dbReference type="PROSITE" id="PS50181">
    <property type="entry name" value="FBOX"/>
    <property type="match status" value="1"/>
</dbReference>
<dbReference type="Proteomes" id="UP000233551">
    <property type="component" value="Unassembled WGS sequence"/>
</dbReference>
<dbReference type="EMBL" id="PGOL01000130">
    <property type="protein sequence ID" value="PKI76140.1"/>
    <property type="molecule type" value="Genomic_DNA"/>
</dbReference>
<dbReference type="AlphaFoldDB" id="A0A2I0L687"/>
<dbReference type="InterPro" id="IPR001810">
    <property type="entry name" value="F-box_dom"/>
</dbReference>
<sequence length="195" mass="22502">MSNLARVAKYGESSSSSAHLPPELVLRMLARLPVESFCRFRRVSSSRNSIILDPQLVDLQFEPSKLYMFCTYSRQSNDWVERPQYFALEPPRSTGSWNSTAALLYTTFKDLNRSGHDIIFWIFKGFDELQRPWSCKMIAKPPDWMETTRGRDVTMEGTVPSGELLFRHARPSSPFSLFYYNLNSGIVRTVDVSLR</sequence>
<dbReference type="SUPFAM" id="SSF81383">
    <property type="entry name" value="F-box domain"/>
    <property type="match status" value="1"/>
</dbReference>
<dbReference type="Pfam" id="PF08268">
    <property type="entry name" value="FBA_3"/>
    <property type="match status" value="1"/>
</dbReference>
<name>A0A2I0L687_PUNGR</name>
<gene>
    <name evidence="2" type="ORF">CRG98_003501</name>
</gene>
<dbReference type="Gene3D" id="1.20.1280.50">
    <property type="match status" value="1"/>
</dbReference>
<reference evidence="2 3" key="1">
    <citation type="submission" date="2017-11" db="EMBL/GenBank/DDBJ databases">
        <title>De-novo sequencing of pomegranate (Punica granatum L.) genome.</title>
        <authorList>
            <person name="Akparov Z."/>
            <person name="Amiraslanov A."/>
            <person name="Hajiyeva S."/>
            <person name="Abbasov M."/>
            <person name="Kaur K."/>
            <person name="Hamwieh A."/>
            <person name="Solovyev V."/>
            <person name="Salamov A."/>
            <person name="Braich B."/>
            <person name="Kosarev P."/>
            <person name="Mahmoud A."/>
            <person name="Hajiyev E."/>
            <person name="Babayeva S."/>
            <person name="Izzatullayeva V."/>
            <person name="Mammadov A."/>
            <person name="Mammadov A."/>
            <person name="Sharifova S."/>
            <person name="Ojaghi J."/>
            <person name="Eynullazada K."/>
            <person name="Bayramov B."/>
            <person name="Abdulazimova A."/>
            <person name="Shahmuradov I."/>
        </authorList>
    </citation>
    <scope>NUCLEOTIDE SEQUENCE [LARGE SCALE GENOMIC DNA]</scope>
    <source>
        <strain evidence="3">cv. AG2017</strain>
        <tissue evidence="2">Leaf</tissue>
    </source>
</reference>
<feature type="domain" description="F-box" evidence="1">
    <location>
        <begin position="14"/>
        <end position="64"/>
    </location>
</feature>
<evidence type="ECO:0000259" key="1">
    <source>
        <dbReference type="PROSITE" id="PS50181"/>
    </source>
</evidence>